<keyword evidence="2" id="KW-1185">Reference proteome</keyword>
<gene>
    <name evidence="1" type="ORF">EV210_10850</name>
</gene>
<accession>A0A4R1PX97</accession>
<name>A0A4R1PX97_9FIRM</name>
<organism evidence="1 2">
    <name type="scientific">Anaerospora hongkongensis</name>
    <dbReference type="NCBI Taxonomy" id="244830"/>
    <lineage>
        <taxon>Bacteria</taxon>
        <taxon>Bacillati</taxon>
        <taxon>Bacillota</taxon>
        <taxon>Negativicutes</taxon>
        <taxon>Selenomonadales</taxon>
        <taxon>Sporomusaceae</taxon>
        <taxon>Anaerospora</taxon>
    </lineage>
</organism>
<evidence type="ECO:0000313" key="1">
    <source>
        <dbReference type="EMBL" id="TCL36414.1"/>
    </source>
</evidence>
<dbReference type="RefSeq" id="WP_312422807.1">
    <property type="nucleotide sequence ID" value="NZ_DALZLR010000008.1"/>
</dbReference>
<proteinExistence type="predicted"/>
<reference evidence="1 2" key="1">
    <citation type="submission" date="2019-03" db="EMBL/GenBank/DDBJ databases">
        <title>Genomic Encyclopedia of Type Strains, Phase IV (KMG-IV): sequencing the most valuable type-strain genomes for metagenomic binning, comparative biology and taxonomic classification.</title>
        <authorList>
            <person name="Goeker M."/>
        </authorList>
    </citation>
    <scope>NUCLEOTIDE SEQUENCE [LARGE SCALE GENOMIC DNA]</scope>
    <source>
        <strain evidence="1 2">DSM 15969</strain>
    </source>
</reference>
<comment type="caution">
    <text evidence="1">The sequence shown here is derived from an EMBL/GenBank/DDBJ whole genome shotgun (WGS) entry which is preliminary data.</text>
</comment>
<dbReference type="EMBL" id="SLUI01000008">
    <property type="protein sequence ID" value="TCL36414.1"/>
    <property type="molecule type" value="Genomic_DNA"/>
</dbReference>
<dbReference type="AlphaFoldDB" id="A0A4R1PX97"/>
<sequence length="42" mass="4791">MLLNDKKMIRSDACDRIHLHAGTWREQALGAAAALSWTEYFV</sequence>
<protein>
    <submittedName>
        <fullName evidence="1">Uncharacterized protein</fullName>
    </submittedName>
</protein>
<evidence type="ECO:0000313" key="2">
    <source>
        <dbReference type="Proteomes" id="UP000295063"/>
    </source>
</evidence>
<dbReference type="Proteomes" id="UP000295063">
    <property type="component" value="Unassembled WGS sequence"/>
</dbReference>